<organism evidence="9 10">
    <name type="scientific">Paenibacillus konkukensis</name>
    <dbReference type="NCBI Taxonomy" id="2020716"/>
    <lineage>
        <taxon>Bacteria</taxon>
        <taxon>Bacillati</taxon>
        <taxon>Bacillota</taxon>
        <taxon>Bacilli</taxon>
        <taxon>Bacillales</taxon>
        <taxon>Paenibacillaceae</taxon>
        <taxon>Paenibacillus</taxon>
    </lineage>
</organism>
<evidence type="ECO:0000256" key="4">
    <source>
        <dbReference type="ARBA" id="ARBA00022807"/>
    </source>
</evidence>
<proteinExistence type="inferred from homology"/>
<dbReference type="GO" id="GO:0016787">
    <property type="term" value="F:hydrolase activity"/>
    <property type="evidence" value="ECO:0007669"/>
    <property type="project" value="UniProtKB-KW"/>
</dbReference>
<evidence type="ECO:0000256" key="3">
    <source>
        <dbReference type="ARBA" id="ARBA00022801"/>
    </source>
</evidence>
<dbReference type="PANTHER" id="PTHR47053">
    <property type="entry name" value="MUREIN DD-ENDOPEPTIDASE MEPH-RELATED"/>
    <property type="match status" value="1"/>
</dbReference>
<name>A0ABY4RQP2_9BACL</name>
<feature type="chain" id="PRO_5047311934" evidence="6">
    <location>
        <begin position="29"/>
        <end position="264"/>
    </location>
</feature>
<evidence type="ECO:0000256" key="1">
    <source>
        <dbReference type="ARBA" id="ARBA00007074"/>
    </source>
</evidence>
<feature type="domain" description="NlpC/P60" evidence="8">
    <location>
        <begin position="119"/>
        <end position="263"/>
    </location>
</feature>
<dbReference type="InterPro" id="IPR000064">
    <property type="entry name" value="NLP_P60_dom"/>
</dbReference>
<evidence type="ECO:0000256" key="5">
    <source>
        <dbReference type="SAM" id="MobiDB-lite"/>
    </source>
</evidence>
<dbReference type="Proteomes" id="UP001057134">
    <property type="component" value="Chromosome"/>
</dbReference>
<evidence type="ECO:0000313" key="9">
    <source>
        <dbReference type="EMBL" id="UQZ84101.1"/>
    </source>
</evidence>
<gene>
    <name evidence="9" type="primary">iap</name>
    <name evidence="9" type="ORF">SK3146_03334</name>
</gene>
<reference evidence="9" key="1">
    <citation type="submission" date="2018-02" db="EMBL/GenBank/DDBJ databases">
        <authorList>
            <person name="Kim S.-K."/>
            <person name="Jung H.-I."/>
            <person name="Lee S.-W."/>
        </authorList>
    </citation>
    <scope>NUCLEOTIDE SEQUENCE</scope>
    <source>
        <strain evidence="9">SK3146</strain>
    </source>
</reference>
<dbReference type="InterPro" id="IPR036028">
    <property type="entry name" value="SH3-like_dom_sf"/>
</dbReference>
<dbReference type="PROSITE" id="PS51781">
    <property type="entry name" value="SH3B"/>
    <property type="match status" value="1"/>
</dbReference>
<dbReference type="PANTHER" id="PTHR47053:SF1">
    <property type="entry name" value="MUREIN DD-ENDOPEPTIDASE MEPH-RELATED"/>
    <property type="match status" value="1"/>
</dbReference>
<protein>
    <submittedName>
        <fullName evidence="9">Endopeptidase p60</fullName>
        <ecNumber evidence="9">3.4.-.-</ecNumber>
    </submittedName>
</protein>
<evidence type="ECO:0000259" key="8">
    <source>
        <dbReference type="PROSITE" id="PS51935"/>
    </source>
</evidence>
<dbReference type="SUPFAM" id="SSF50044">
    <property type="entry name" value="SH3-domain"/>
    <property type="match status" value="1"/>
</dbReference>
<keyword evidence="3 9" id="KW-0378">Hydrolase</keyword>
<dbReference type="InterPro" id="IPR051202">
    <property type="entry name" value="Peptidase_C40"/>
</dbReference>
<dbReference type="PROSITE" id="PS51935">
    <property type="entry name" value="NLPC_P60"/>
    <property type="match status" value="1"/>
</dbReference>
<dbReference type="EC" id="3.4.-.-" evidence="9"/>
<dbReference type="SMART" id="SM00287">
    <property type="entry name" value="SH3b"/>
    <property type="match status" value="1"/>
</dbReference>
<feature type="domain" description="SH3b" evidence="7">
    <location>
        <begin position="28"/>
        <end position="93"/>
    </location>
</feature>
<keyword evidence="6" id="KW-0732">Signal</keyword>
<keyword evidence="2" id="KW-0645">Protease</keyword>
<dbReference type="EMBL" id="CP027059">
    <property type="protein sequence ID" value="UQZ84101.1"/>
    <property type="molecule type" value="Genomic_DNA"/>
</dbReference>
<reference evidence="9" key="2">
    <citation type="journal article" date="2021" name="J Anim Sci Technol">
        <title>Complete genome sequence of Paenibacillus konkukensis sp. nov. SK3146 as a potential probiotic strain.</title>
        <authorList>
            <person name="Jung H.I."/>
            <person name="Park S."/>
            <person name="Niu K.M."/>
            <person name="Lee S.W."/>
            <person name="Kothari D."/>
            <person name="Yi K.J."/>
            <person name="Kim S.K."/>
        </authorList>
    </citation>
    <scope>NUCLEOTIDE SEQUENCE</scope>
    <source>
        <strain evidence="9">SK3146</strain>
    </source>
</reference>
<dbReference type="InterPro" id="IPR003646">
    <property type="entry name" value="SH3-like_bac-type"/>
</dbReference>
<evidence type="ECO:0000256" key="2">
    <source>
        <dbReference type="ARBA" id="ARBA00022670"/>
    </source>
</evidence>
<evidence type="ECO:0000259" key="7">
    <source>
        <dbReference type="PROSITE" id="PS51781"/>
    </source>
</evidence>
<feature type="region of interest" description="Disordered" evidence="5">
    <location>
        <begin position="91"/>
        <end position="117"/>
    </location>
</feature>
<evidence type="ECO:0000256" key="6">
    <source>
        <dbReference type="SAM" id="SignalP"/>
    </source>
</evidence>
<dbReference type="RefSeq" id="WP_249866042.1">
    <property type="nucleotide sequence ID" value="NZ_CP027059.1"/>
</dbReference>
<dbReference type="Gene3D" id="2.30.30.40">
    <property type="entry name" value="SH3 Domains"/>
    <property type="match status" value="1"/>
</dbReference>
<accession>A0ABY4RQP2</accession>
<dbReference type="Pfam" id="PF08239">
    <property type="entry name" value="SH3_3"/>
    <property type="match status" value="1"/>
</dbReference>
<sequence>MKKQLAALLLATTLTAGIGLVAPHEAHAASAQIVSGVNFRDTPSTSSKVIRMLKKGESVNIVSKVNNYWYQVRDANGKVGYVSTDSKYIKSSSSGNSSSGNSGNSGSGSSNNNTSTNTSATVTKIINAGKKYLGTPYEFGSSRSNTKTFDCSDFVRQAFKDGAGITLPSDSRQQADYVKKLGNTTTNWHNLKPGDLMFFMDYKGTSKSAYPTNKSNQRISHVAIYLGNGQVLHTYSKDSGGVRIDSIEGKHWEYRFVFGGSALK</sequence>
<comment type="similarity">
    <text evidence="1">Belongs to the peptidase C40 family.</text>
</comment>
<dbReference type="Pfam" id="PF00877">
    <property type="entry name" value="NLPC_P60"/>
    <property type="match status" value="1"/>
</dbReference>
<dbReference type="SUPFAM" id="SSF54001">
    <property type="entry name" value="Cysteine proteinases"/>
    <property type="match status" value="1"/>
</dbReference>
<keyword evidence="10" id="KW-1185">Reference proteome</keyword>
<keyword evidence="4" id="KW-0788">Thiol protease</keyword>
<dbReference type="InterPro" id="IPR038765">
    <property type="entry name" value="Papain-like_cys_pep_sf"/>
</dbReference>
<dbReference type="Gene3D" id="3.90.1720.10">
    <property type="entry name" value="endopeptidase domain like (from Nostoc punctiforme)"/>
    <property type="match status" value="1"/>
</dbReference>
<evidence type="ECO:0000313" key="10">
    <source>
        <dbReference type="Proteomes" id="UP001057134"/>
    </source>
</evidence>
<feature type="signal peptide" evidence="6">
    <location>
        <begin position="1"/>
        <end position="28"/>
    </location>
</feature>